<organism evidence="3 4">
    <name type="scientific">Sagittula stellata (strain ATCC 700073 / DSM 11524 / E-37)</name>
    <dbReference type="NCBI Taxonomy" id="388399"/>
    <lineage>
        <taxon>Bacteria</taxon>
        <taxon>Pseudomonadati</taxon>
        <taxon>Pseudomonadota</taxon>
        <taxon>Alphaproteobacteria</taxon>
        <taxon>Rhodobacterales</taxon>
        <taxon>Roseobacteraceae</taxon>
        <taxon>Sagittula</taxon>
    </lineage>
</organism>
<keyword evidence="4" id="KW-1185">Reference proteome</keyword>
<keyword evidence="1" id="KW-0472">Membrane</keyword>
<evidence type="ECO:0000259" key="2">
    <source>
        <dbReference type="Pfam" id="PF13116"/>
    </source>
</evidence>
<feature type="domain" description="YhdP central" evidence="2">
    <location>
        <begin position="386"/>
        <end position="821"/>
    </location>
</feature>
<gene>
    <name evidence="3" type="ORF">SSE37_07113</name>
</gene>
<dbReference type="EMBL" id="AAYA01000002">
    <property type="protein sequence ID" value="EBA09557.1"/>
    <property type="molecule type" value="Genomic_DNA"/>
</dbReference>
<dbReference type="PANTHER" id="PTHR30441:SF8">
    <property type="entry name" value="DUF748 DOMAIN-CONTAINING PROTEIN"/>
    <property type="match status" value="1"/>
</dbReference>
<name>A3JYK4_SAGS3</name>
<dbReference type="PANTHER" id="PTHR30441">
    <property type="entry name" value="DUF748 DOMAIN-CONTAINING PROTEIN"/>
    <property type="match status" value="1"/>
</dbReference>
<proteinExistence type="predicted"/>
<dbReference type="Proteomes" id="UP000005713">
    <property type="component" value="Unassembled WGS sequence"/>
</dbReference>
<evidence type="ECO:0000313" key="4">
    <source>
        <dbReference type="Proteomes" id="UP000005713"/>
    </source>
</evidence>
<evidence type="ECO:0000256" key="1">
    <source>
        <dbReference type="SAM" id="Phobius"/>
    </source>
</evidence>
<dbReference type="AlphaFoldDB" id="A3JYK4"/>
<keyword evidence="1" id="KW-0812">Transmembrane</keyword>
<dbReference type="InterPro" id="IPR025263">
    <property type="entry name" value="YhdP_central"/>
</dbReference>
<protein>
    <recommendedName>
        <fullName evidence="2">YhdP central domain-containing protein</fullName>
    </recommendedName>
</protein>
<feature type="transmembrane region" description="Helical" evidence="1">
    <location>
        <begin position="38"/>
        <end position="61"/>
    </location>
</feature>
<dbReference type="OrthoDB" id="7161641at2"/>
<accession>A3JYK4</accession>
<evidence type="ECO:0000313" key="3">
    <source>
        <dbReference type="EMBL" id="EBA09557.1"/>
    </source>
</evidence>
<dbReference type="GO" id="GO:0090313">
    <property type="term" value="P:regulation of protein targeting to membrane"/>
    <property type="evidence" value="ECO:0007669"/>
    <property type="project" value="TreeGrafter"/>
</dbReference>
<dbReference type="InterPro" id="IPR052894">
    <property type="entry name" value="AsmA-related"/>
</dbReference>
<dbReference type="Pfam" id="PF13116">
    <property type="entry name" value="YhdP"/>
    <property type="match status" value="1"/>
</dbReference>
<dbReference type="eggNOG" id="COG3164">
    <property type="taxonomic scope" value="Bacteria"/>
</dbReference>
<reference evidence="3 4" key="1">
    <citation type="submission" date="2006-06" db="EMBL/GenBank/DDBJ databases">
        <authorList>
            <person name="Moran M.A."/>
            <person name="Ferriera S."/>
            <person name="Johnson J."/>
            <person name="Kravitz S."/>
            <person name="Beeson K."/>
            <person name="Sutton G."/>
            <person name="Rogers Y.-H."/>
            <person name="Friedman R."/>
            <person name="Frazier M."/>
            <person name="Venter J.C."/>
        </authorList>
    </citation>
    <scope>NUCLEOTIDE SEQUENCE [LARGE SCALE GENOMIC DNA]</scope>
    <source>
        <strain evidence="3 4">E-37</strain>
    </source>
</reference>
<comment type="caution">
    <text evidence="3">The sequence shown here is derived from an EMBL/GenBank/DDBJ whole genome shotgun (WGS) entry which is preliminary data.</text>
</comment>
<sequence length="1113" mass="117961">MVGAKGHTLQAYGTEAGLPVSMQQATEKSDAPRRRRKVLVWCFGVVLALAVGIAGGIWAMLGRPVDAPDWLRERIETRIAENLRGISIDFGRMSLLITETGLARIVLWDVTVTNDQGVLVAQLSDIEAGVAPVSFLRREWELREAQVSGAFVTLQRDRNGKLGLALGDAFAEGTQVPDLAQIIARIDAIAMDPRLAKLDLFEADSLTLRYEDLRARRGWTADGGRLRLMREDGTLRLTGDVALLSGGAGVATVELGAESRIGDASLDFGITLQDLDSGDIATQSPALAWMDALEAPISGSLQSTLAPDGALGEMRATLEIGKGVLQPNREARPVPFDGARTAFTYLPEERLMRFDEIRVDSAMGRVRASGTTMLDDAPDGGLPPGLTAQFRLASVEVAESAVMDRPVVVEGAQTAFRLQLDPFRVDIGSLRITDPTLPISARGWLEATRSGWSMSLDARVAETVPEQVMAFWPDQLVPQTRDWVGRNVREGRLFDASFALRAEAGADHPTTFFDLSFEDAVVGVAPNLPPIEDGRGRLTIHQRRLGLRVDAGRIVTDRGAIDVAGSVFTIPDLKKRPSVGEVDLKIDGPVGAVLAYVDNDQWRVLRNVGRDATLADGRIKASGRLVLPLAEGLTFDDIQLAFDGTLRDVESAKAIPGKTIRGDGLSVKLDNGGITIAGQASVSGVPVDGRWTQPFGGESSEVVADITISPKSLSDFGVSLPNGMLRGQGTGALRVTLPPNAPPRFSLESDLAGLGLAVPQIGWSLAPRTKGRFTMAGNLTPGLQDADLTLKGAGMDAAGQLVLSKSGAFERLDLSRVKVADWLDVAGRLRARGGNSAPAVEISSGRVDLRSAPFGASGAGGSSGGGGGPLVLTLDSLRVTDSIELRAFRGNFDTARGIEGRFDGQLGGATPVAGQVIPQSGGSAFRITGEDAGDILKAAGLLKTVKDGTFNLDLAPVSGQPGSFDGLMRIQGTRMQKAPAIASLLDAISIVGIIDQMNGPGIFFSDVEARFRLTPSRVILSESSAVGPSMGISMDGYYDLGSGQMDFQGVLSPIYAVNAIGRLIARKGEGLIGFNFNLRGTVGAPRVAVNPLSVFTPGMFRDIFRRPPPKLSQ</sequence>
<dbReference type="GO" id="GO:0005886">
    <property type="term" value="C:plasma membrane"/>
    <property type="evidence" value="ECO:0007669"/>
    <property type="project" value="TreeGrafter"/>
</dbReference>
<keyword evidence="1" id="KW-1133">Transmembrane helix</keyword>